<accession>A0A9X1TKZ9</accession>
<proteinExistence type="predicted"/>
<keyword evidence="2" id="KW-1185">Reference proteome</keyword>
<protein>
    <recommendedName>
        <fullName evidence="3">DUF1963 domain-containing protein</fullName>
    </recommendedName>
</protein>
<gene>
    <name evidence="1" type="ORF">L0P92_21435</name>
</gene>
<dbReference type="RefSeq" id="WP_234764422.1">
    <property type="nucleotide sequence ID" value="NZ_JAKEIP010000088.1"/>
</dbReference>
<evidence type="ECO:0000313" key="2">
    <source>
        <dbReference type="Proteomes" id="UP001139384"/>
    </source>
</evidence>
<evidence type="ECO:0000313" key="1">
    <source>
        <dbReference type="EMBL" id="MCF1596111.1"/>
    </source>
</evidence>
<comment type="caution">
    <text evidence="1">The sequence shown here is derived from an EMBL/GenBank/DDBJ whole genome shotgun (WGS) entry which is preliminary data.</text>
</comment>
<dbReference type="AlphaFoldDB" id="A0A9X1TKZ9"/>
<dbReference type="Proteomes" id="UP001139384">
    <property type="component" value="Unassembled WGS sequence"/>
</dbReference>
<dbReference type="EMBL" id="JAKEIP010000088">
    <property type="protein sequence ID" value="MCF1596111.1"/>
    <property type="molecule type" value="Genomic_DNA"/>
</dbReference>
<organism evidence="1 2">
    <name type="scientific">Streptomyces muensis</name>
    <dbReference type="NCBI Taxonomy" id="1077944"/>
    <lineage>
        <taxon>Bacteria</taxon>
        <taxon>Bacillati</taxon>
        <taxon>Actinomycetota</taxon>
        <taxon>Actinomycetes</taxon>
        <taxon>Kitasatosporales</taxon>
        <taxon>Streptomycetaceae</taxon>
        <taxon>Streptomyces</taxon>
    </lineage>
</organism>
<sequence length="408" mass="44202">MSDITAIETVLGDDSLHGITKRQQIFELLCAKPQRGAGVAAEYLAETEDEAGADYVAQYLALIPGAHAEKTRAAERLRQAGVLARAAAWLVPWLPDELLDGFVSDYLAETKPSASPASSVVYSIGLFQPDRLRPYADRLEPHMRRALLSGAPDELVDAFLRVWQETHDLSRLEALALIRTDHARERLLAARDTVDEPADWEELMELAGTLPDSGRPSGFRPAHMAFIVDKGEGPHVVGGPFQGDVPVCLECEEPAERVLDLAAASLPFGLKNDASFFWYACECEATDSTTVRITPDGGTHVYFGPAAPASDTGSLVPGGERALVIEEHPNQVGISDEAMAGNSQHQVGGLPQWITVDRHPRCPECGTYMPFLASIGGDLTPFGELGFEGCLYGFWCDDCCVSSTKYQS</sequence>
<reference evidence="1" key="1">
    <citation type="submission" date="2022-01" db="EMBL/GenBank/DDBJ databases">
        <title>Draft Genome Sequences of Seven Type Strains of the Genus Streptomyces.</title>
        <authorList>
            <person name="Aziz S."/>
            <person name="Coretto E."/>
            <person name="Chronakova A."/>
            <person name="Sproer C."/>
            <person name="Huber K."/>
            <person name="Nouioui I."/>
            <person name="Gross H."/>
        </authorList>
    </citation>
    <scope>NUCLEOTIDE SEQUENCE</scope>
    <source>
        <strain evidence="1">DSM 103493</strain>
    </source>
</reference>
<name>A0A9X1TKZ9_STRM4</name>
<evidence type="ECO:0008006" key="3">
    <source>
        <dbReference type="Google" id="ProtNLM"/>
    </source>
</evidence>